<keyword evidence="2" id="KW-1185">Reference proteome</keyword>
<sequence length="406" mass="46934">MASPMATPRYCIQHSRFTTQDGWRQRDLSLSWNGNIAVTGRNVNTHRTYIDVYTNVTRFDSSDKPKLIYSKEFEKYEDERKYKARIVSFIDDNALVSCLGSKLEVFQVNKDEVLRSRRVNGDASCLSVRERREIFIGFWKSNKITVYDVIDLNEIKLIILQGIEDDCFPYDMTAIADRIFVSVGEAKEGSERKSLIVEEKNGRILSELTKPTDTVQWYVGSVGVNINTLGIAGAVWRDSYYSKNARHREIVFYSLLSENNCSFLIAEVESGVYRIRISDRGDMMITGDWETGEVKVYDMAEIFTYGHFKEKLAVTLQTDECAKLANFFKIPKDQTDDILSSEKPSENLLLTLEEKGILQPYNDDRLIEAFEELNTNPFCRNIADIFQKTRRHQHISKVSQNNWMKK</sequence>
<name>A0A9Q1BY09_HOLLE</name>
<gene>
    <name evidence="1" type="ORF">HOLleu_21652</name>
</gene>
<proteinExistence type="predicted"/>
<organism evidence="1 2">
    <name type="scientific">Holothuria leucospilota</name>
    <name type="common">Black long sea cucumber</name>
    <name type="synonym">Mertensiothuria leucospilota</name>
    <dbReference type="NCBI Taxonomy" id="206669"/>
    <lineage>
        <taxon>Eukaryota</taxon>
        <taxon>Metazoa</taxon>
        <taxon>Echinodermata</taxon>
        <taxon>Eleutherozoa</taxon>
        <taxon>Echinozoa</taxon>
        <taxon>Holothuroidea</taxon>
        <taxon>Aspidochirotacea</taxon>
        <taxon>Aspidochirotida</taxon>
        <taxon>Holothuriidae</taxon>
        <taxon>Holothuria</taxon>
    </lineage>
</organism>
<evidence type="ECO:0000313" key="2">
    <source>
        <dbReference type="Proteomes" id="UP001152320"/>
    </source>
</evidence>
<dbReference type="SUPFAM" id="SSF50969">
    <property type="entry name" value="YVTN repeat-like/Quinoprotein amine dehydrogenase"/>
    <property type="match status" value="1"/>
</dbReference>
<dbReference type="AlphaFoldDB" id="A0A9Q1BY09"/>
<evidence type="ECO:0000313" key="1">
    <source>
        <dbReference type="EMBL" id="KAJ8034700.1"/>
    </source>
</evidence>
<dbReference type="EMBL" id="JAIZAY010000010">
    <property type="protein sequence ID" value="KAJ8034700.1"/>
    <property type="molecule type" value="Genomic_DNA"/>
</dbReference>
<comment type="caution">
    <text evidence="1">The sequence shown here is derived from an EMBL/GenBank/DDBJ whole genome shotgun (WGS) entry which is preliminary data.</text>
</comment>
<accession>A0A9Q1BY09</accession>
<dbReference type="OrthoDB" id="10641389at2759"/>
<dbReference type="Proteomes" id="UP001152320">
    <property type="component" value="Chromosome 10"/>
</dbReference>
<dbReference type="InterPro" id="IPR011044">
    <property type="entry name" value="Quino_amine_DH_bsu"/>
</dbReference>
<protein>
    <submittedName>
        <fullName evidence="1">Uncharacterized protein</fullName>
    </submittedName>
</protein>
<reference evidence="1" key="1">
    <citation type="submission" date="2021-10" db="EMBL/GenBank/DDBJ databases">
        <title>Tropical sea cucumber genome reveals ecological adaptation and Cuvierian tubules defense mechanism.</title>
        <authorList>
            <person name="Chen T."/>
        </authorList>
    </citation>
    <scope>NUCLEOTIDE SEQUENCE</scope>
    <source>
        <strain evidence="1">Nanhai2018</strain>
        <tissue evidence="1">Muscle</tissue>
    </source>
</reference>